<dbReference type="Proteomes" id="UP000001369">
    <property type="component" value="Chromosome"/>
</dbReference>
<dbReference type="EMBL" id="CP001229">
    <property type="protein sequence ID" value="ACN99230.1"/>
    <property type="molecule type" value="Genomic_DNA"/>
</dbReference>
<dbReference type="Pfam" id="PF01545">
    <property type="entry name" value="Cation_efflux"/>
    <property type="match status" value="1"/>
</dbReference>
<evidence type="ECO:0000256" key="5">
    <source>
        <dbReference type="ARBA" id="ARBA00022906"/>
    </source>
</evidence>
<evidence type="ECO:0000256" key="8">
    <source>
        <dbReference type="ARBA" id="ARBA00023136"/>
    </source>
</evidence>
<keyword evidence="5" id="KW-0864">Zinc transport</keyword>
<feature type="domain" description="Cation efflux protein transmembrane" evidence="10">
    <location>
        <begin position="20"/>
        <end position="219"/>
    </location>
</feature>
<dbReference type="STRING" id="204536.SULAZ_0983"/>
<dbReference type="Gene3D" id="1.20.1510.10">
    <property type="entry name" value="Cation efflux protein transmembrane domain"/>
    <property type="match status" value="1"/>
</dbReference>
<dbReference type="KEGG" id="saf:SULAZ_0983"/>
<comment type="subcellular location">
    <subcellularLocation>
        <location evidence="1">Membrane</location>
        <topology evidence="1">Multi-pass membrane protein</topology>
    </subcellularLocation>
</comment>
<dbReference type="HOGENOM" id="CLU_013430_0_0_0"/>
<proteinExistence type="inferred from homology"/>
<organism evidence="12 13">
    <name type="scientific">Sulfurihydrogenibium azorense (strain DSM 15241 / OCM 825 / Az-Fu1)</name>
    <dbReference type="NCBI Taxonomy" id="204536"/>
    <lineage>
        <taxon>Bacteria</taxon>
        <taxon>Pseudomonadati</taxon>
        <taxon>Aquificota</taxon>
        <taxon>Aquificia</taxon>
        <taxon>Aquificales</taxon>
        <taxon>Hydrogenothermaceae</taxon>
        <taxon>Sulfurihydrogenibium</taxon>
    </lineage>
</organism>
<dbReference type="InterPro" id="IPR058533">
    <property type="entry name" value="Cation_efflux_TM"/>
</dbReference>
<evidence type="ECO:0000256" key="9">
    <source>
        <dbReference type="SAM" id="Phobius"/>
    </source>
</evidence>
<sequence length="306" mass="35221">MIYKENVFRERKSTEKKSKILIAVILNLFIVVLQIIFGLYSNSVSLITDAVHNFQDVLSLIVALVAVYAISRKPSFEMTYGFLKAEAMASFVNNLVLLFTLIFISYEAVVRFINPEEVKSFYVIVFGFLAFVINLFSALILKTHHHHDHDDHHHEDINIKAAYLHLLSDALLSLAVVVGGVFMYLFSIYWIDPVLSLIFVGYIIKEVFKGLKESYSILMEAVPKNIDLESLIQDIEKNFPHIVEIHDIHVWRLSSSDTYLTAHIVLDDLAYFEELLEDLEVYLKNKGINHITIQPETFNKKCEVLH</sequence>
<keyword evidence="3" id="KW-0813">Transport</keyword>
<keyword evidence="7" id="KW-0406">Ion transport</keyword>
<dbReference type="SUPFAM" id="SSF160240">
    <property type="entry name" value="Cation efflux protein cytoplasmic domain-like"/>
    <property type="match status" value="1"/>
</dbReference>
<keyword evidence="8 9" id="KW-0472">Membrane</keyword>
<evidence type="ECO:0000313" key="12">
    <source>
        <dbReference type="EMBL" id="ACN99230.1"/>
    </source>
</evidence>
<evidence type="ECO:0000256" key="2">
    <source>
        <dbReference type="ARBA" id="ARBA00008873"/>
    </source>
</evidence>
<dbReference type="InterPro" id="IPR027470">
    <property type="entry name" value="Cation_efflux_CTD"/>
</dbReference>
<dbReference type="eggNOG" id="COG1230">
    <property type="taxonomic scope" value="Bacteria"/>
</dbReference>
<dbReference type="RefSeq" id="WP_012674548.1">
    <property type="nucleotide sequence ID" value="NC_012438.1"/>
</dbReference>
<evidence type="ECO:0000256" key="4">
    <source>
        <dbReference type="ARBA" id="ARBA00022692"/>
    </source>
</evidence>
<feature type="transmembrane region" description="Helical" evidence="9">
    <location>
        <begin position="52"/>
        <end position="70"/>
    </location>
</feature>
<dbReference type="InterPro" id="IPR002524">
    <property type="entry name" value="Cation_efflux"/>
</dbReference>
<feature type="transmembrane region" description="Helical" evidence="9">
    <location>
        <begin position="162"/>
        <end position="182"/>
    </location>
</feature>
<comment type="similarity">
    <text evidence="2">Belongs to the cation diffusion facilitator (CDF) transporter (TC 2.A.4) family. SLC30A subfamily.</text>
</comment>
<gene>
    <name evidence="12" type="ordered locus">SULAZ_0983</name>
</gene>
<feature type="transmembrane region" description="Helical" evidence="9">
    <location>
        <begin position="20"/>
        <end position="40"/>
    </location>
</feature>
<keyword evidence="6 9" id="KW-1133">Transmembrane helix</keyword>
<dbReference type="OrthoDB" id="9809646at2"/>
<protein>
    <submittedName>
        <fullName evidence="12">Cation efflux system protein, CDF family</fullName>
    </submittedName>
</protein>
<dbReference type="SUPFAM" id="SSF161111">
    <property type="entry name" value="Cation efflux protein transmembrane domain-like"/>
    <property type="match status" value="1"/>
</dbReference>
<feature type="domain" description="Cation efflux protein cytoplasmic" evidence="11">
    <location>
        <begin position="224"/>
        <end position="296"/>
    </location>
</feature>
<dbReference type="InterPro" id="IPR027469">
    <property type="entry name" value="Cation_efflux_TMD_sf"/>
</dbReference>
<dbReference type="InterPro" id="IPR050681">
    <property type="entry name" value="CDF/SLC30A"/>
</dbReference>
<name>C1DV18_SULAA</name>
<keyword evidence="13" id="KW-1185">Reference proteome</keyword>
<dbReference type="Pfam" id="PF16916">
    <property type="entry name" value="ZT_dimer"/>
    <property type="match status" value="1"/>
</dbReference>
<feature type="transmembrane region" description="Helical" evidence="9">
    <location>
        <begin position="91"/>
        <end position="109"/>
    </location>
</feature>
<evidence type="ECO:0000256" key="6">
    <source>
        <dbReference type="ARBA" id="ARBA00022989"/>
    </source>
</evidence>
<dbReference type="InterPro" id="IPR036837">
    <property type="entry name" value="Cation_efflux_CTD_sf"/>
</dbReference>
<feature type="transmembrane region" description="Helical" evidence="9">
    <location>
        <begin position="121"/>
        <end position="141"/>
    </location>
</feature>
<evidence type="ECO:0000256" key="7">
    <source>
        <dbReference type="ARBA" id="ARBA00023065"/>
    </source>
</evidence>
<keyword evidence="4 9" id="KW-0812">Transmembrane</keyword>
<evidence type="ECO:0000313" key="13">
    <source>
        <dbReference type="Proteomes" id="UP000001369"/>
    </source>
</evidence>
<dbReference type="GO" id="GO:0005886">
    <property type="term" value="C:plasma membrane"/>
    <property type="evidence" value="ECO:0007669"/>
    <property type="project" value="TreeGrafter"/>
</dbReference>
<dbReference type="NCBIfam" id="TIGR01297">
    <property type="entry name" value="CDF"/>
    <property type="match status" value="1"/>
</dbReference>
<dbReference type="AlphaFoldDB" id="C1DV18"/>
<accession>C1DV18</accession>
<keyword evidence="5" id="KW-0862">Zinc</keyword>
<evidence type="ECO:0000259" key="10">
    <source>
        <dbReference type="Pfam" id="PF01545"/>
    </source>
</evidence>
<evidence type="ECO:0000256" key="3">
    <source>
        <dbReference type="ARBA" id="ARBA00022448"/>
    </source>
</evidence>
<evidence type="ECO:0000259" key="11">
    <source>
        <dbReference type="Pfam" id="PF16916"/>
    </source>
</evidence>
<reference evidence="12 13" key="1">
    <citation type="journal article" date="2009" name="J. Bacteriol.">
        <title>Complete and draft genome sequences of six members of the Aquificales.</title>
        <authorList>
            <person name="Reysenbach A.L."/>
            <person name="Hamamura N."/>
            <person name="Podar M."/>
            <person name="Griffiths E."/>
            <person name="Ferreira S."/>
            <person name="Hochstein R."/>
            <person name="Heidelberg J."/>
            <person name="Johnson J."/>
            <person name="Mead D."/>
            <person name="Pohorille A."/>
            <person name="Sarmiento M."/>
            <person name="Schweighofer K."/>
            <person name="Seshadri R."/>
            <person name="Voytek M.A."/>
        </authorList>
    </citation>
    <scope>NUCLEOTIDE SEQUENCE [LARGE SCALE GENOMIC DNA]</scope>
    <source>
        <strain evidence="13">Az-Fu1 / DSM 15241 / OCM 825</strain>
    </source>
</reference>
<evidence type="ECO:0000256" key="1">
    <source>
        <dbReference type="ARBA" id="ARBA00004141"/>
    </source>
</evidence>
<dbReference type="GO" id="GO:0005385">
    <property type="term" value="F:zinc ion transmembrane transporter activity"/>
    <property type="evidence" value="ECO:0007669"/>
    <property type="project" value="TreeGrafter"/>
</dbReference>
<dbReference type="PANTHER" id="PTHR11562:SF17">
    <property type="entry name" value="RE54080P-RELATED"/>
    <property type="match status" value="1"/>
</dbReference>
<dbReference type="PANTHER" id="PTHR11562">
    <property type="entry name" value="CATION EFFLUX PROTEIN/ ZINC TRANSPORTER"/>
    <property type="match status" value="1"/>
</dbReference>